<comment type="similarity">
    <text evidence="1 2">Belongs to the cytochrome P450 family.</text>
</comment>
<keyword evidence="5" id="KW-1185">Reference proteome</keyword>
<dbReference type="InterPro" id="IPR036396">
    <property type="entry name" value="Cyt_P450_sf"/>
</dbReference>
<accession>A0A495A1I5</accession>
<name>A0A495A1I5_9MICC</name>
<keyword evidence="2" id="KW-0479">Metal-binding</keyword>
<dbReference type="Gene3D" id="1.10.630.10">
    <property type="entry name" value="Cytochrome P450"/>
    <property type="match status" value="1"/>
</dbReference>
<evidence type="ECO:0000313" key="4">
    <source>
        <dbReference type="EMBL" id="RKQ33145.1"/>
    </source>
</evidence>
<dbReference type="PRINTS" id="PR00359">
    <property type="entry name" value="BP450"/>
</dbReference>
<protein>
    <submittedName>
        <fullName evidence="4">Cytochrome P450</fullName>
    </submittedName>
</protein>
<evidence type="ECO:0000256" key="1">
    <source>
        <dbReference type="ARBA" id="ARBA00010617"/>
    </source>
</evidence>
<dbReference type="InterPro" id="IPR017972">
    <property type="entry name" value="Cyt_P450_CS"/>
</dbReference>
<feature type="region of interest" description="Disordered" evidence="3">
    <location>
        <begin position="1"/>
        <end position="23"/>
    </location>
</feature>
<dbReference type="PANTHER" id="PTHR46696:SF1">
    <property type="entry name" value="CYTOCHROME P450 YJIB-RELATED"/>
    <property type="match status" value="1"/>
</dbReference>
<reference evidence="4 5" key="1">
    <citation type="submission" date="2018-10" db="EMBL/GenBank/DDBJ databases">
        <title>Kocuria tytouropygialis sp. nov., isolated from the uropygial gland of an American barn owl (Tyto furcata).</title>
        <authorList>
            <person name="Braun M.S."/>
            <person name="Wang E."/>
            <person name="Zimmermann S."/>
            <person name="Wagner H."/>
            <person name="Wink M."/>
        </authorList>
    </citation>
    <scope>NUCLEOTIDE SEQUENCE [LARGE SCALE GENOMIC DNA]</scope>
    <source>
        <strain evidence="4 5">442</strain>
    </source>
</reference>
<dbReference type="RefSeq" id="WP_110920503.1">
    <property type="nucleotide sequence ID" value="NZ_PNJG02000006.1"/>
</dbReference>
<dbReference type="InterPro" id="IPR002397">
    <property type="entry name" value="Cyt_P450_B"/>
</dbReference>
<dbReference type="AlphaFoldDB" id="A0A495A1I5"/>
<dbReference type="GO" id="GO:0005506">
    <property type="term" value="F:iron ion binding"/>
    <property type="evidence" value="ECO:0007669"/>
    <property type="project" value="InterPro"/>
</dbReference>
<dbReference type="GO" id="GO:0020037">
    <property type="term" value="F:heme binding"/>
    <property type="evidence" value="ECO:0007669"/>
    <property type="project" value="InterPro"/>
</dbReference>
<dbReference type="GO" id="GO:0016705">
    <property type="term" value="F:oxidoreductase activity, acting on paired donors, with incorporation or reduction of molecular oxygen"/>
    <property type="evidence" value="ECO:0007669"/>
    <property type="project" value="InterPro"/>
</dbReference>
<dbReference type="OrthoDB" id="54272at2"/>
<dbReference type="InterPro" id="IPR001128">
    <property type="entry name" value="Cyt_P450"/>
</dbReference>
<proteinExistence type="inferred from homology"/>
<dbReference type="Proteomes" id="UP000249516">
    <property type="component" value="Unassembled WGS sequence"/>
</dbReference>
<dbReference type="SUPFAM" id="SSF48264">
    <property type="entry name" value="Cytochrome P450"/>
    <property type="match status" value="1"/>
</dbReference>
<sequence>MSEESDVRRSRKPGEAETPRVERSGSVWRIRGLTAARQVLQARHATTQAGFTAEAIPKGFFRHHPILVSDGPLHDEQRKKVGRFFAPAVVARRHRAGIESRAAAFVAAAVRADEPCLLDELALRFTVDVTREIVGINHSSLDGMCRRLVSFFNQPPLDITKPDYGRTRAQWAQAAFNALLPIARFYLADVRPAIRALRKNPGDDVVSHLLAEGYSTADILVECVTYGTAGMVTTREFIVMAAWHLLDDDRLRARYLAAQEEERFAILHEILRLEPVVGHLYRRVQEPVEITDGGTTWTVPSGDLVDICVRQTNTDPEAVGERPTGVCPARSMPPGADATGLSFSDGAHKCPGRPLAITETDSFLVRLLRHDPVIVDAPSLEWDNLIEGYALRGMRLRFPRARAGAL</sequence>
<dbReference type="PROSITE" id="PS00086">
    <property type="entry name" value="CYTOCHROME_P450"/>
    <property type="match status" value="1"/>
</dbReference>
<evidence type="ECO:0000256" key="3">
    <source>
        <dbReference type="SAM" id="MobiDB-lite"/>
    </source>
</evidence>
<comment type="caution">
    <text evidence="4">The sequence shown here is derived from an EMBL/GenBank/DDBJ whole genome shotgun (WGS) entry which is preliminary data.</text>
</comment>
<keyword evidence="2" id="KW-0408">Iron</keyword>
<dbReference type="EMBL" id="PNJG02000006">
    <property type="protein sequence ID" value="RKQ33145.1"/>
    <property type="molecule type" value="Genomic_DNA"/>
</dbReference>
<dbReference type="CDD" id="cd00302">
    <property type="entry name" value="cytochrome_P450"/>
    <property type="match status" value="1"/>
</dbReference>
<keyword evidence="2" id="KW-0349">Heme</keyword>
<evidence type="ECO:0000313" key="5">
    <source>
        <dbReference type="Proteomes" id="UP000249516"/>
    </source>
</evidence>
<organism evidence="4 5">
    <name type="scientific">Kocuria tytonis</name>
    <dbReference type="NCBI Taxonomy" id="2054280"/>
    <lineage>
        <taxon>Bacteria</taxon>
        <taxon>Bacillati</taxon>
        <taxon>Actinomycetota</taxon>
        <taxon>Actinomycetes</taxon>
        <taxon>Micrococcales</taxon>
        <taxon>Micrococcaceae</taxon>
        <taxon>Kocuria</taxon>
    </lineage>
</organism>
<gene>
    <name evidence="4" type="ORF">C1C97_012075</name>
</gene>
<dbReference type="Pfam" id="PF00067">
    <property type="entry name" value="p450"/>
    <property type="match status" value="1"/>
</dbReference>
<dbReference type="PRINTS" id="PR00385">
    <property type="entry name" value="P450"/>
</dbReference>
<dbReference type="PANTHER" id="PTHR46696">
    <property type="entry name" value="P450, PUTATIVE (EUROFUNG)-RELATED"/>
    <property type="match status" value="1"/>
</dbReference>
<keyword evidence="2" id="KW-0560">Oxidoreductase</keyword>
<feature type="region of interest" description="Disordered" evidence="3">
    <location>
        <begin position="315"/>
        <end position="343"/>
    </location>
</feature>
<keyword evidence="2" id="KW-0503">Monooxygenase</keyword>
<evidence type="ECO:0000256" key="2">
    <source>
        <dbReference type="RuleBase" id="RU000461"/>
    </source>
</evidence>
<dbReference type="GO" id="GO:0004497">
    <property type="term" value="F:monooxygenase activity"/>
    <property type="evidence" value="ECO:0007669"/>
    <property type="project" value="UniProtKB-KW"/>
</dbReference>